<dbReference type="RefSeq" id="WP_267926484.1">
    <property type="nucleotide sequence ID" value="NZ_AP024233.1"/>
</dbReference>
<dbReference type="AlphaFoldDB" id="A0A915XLG1"/>
<feature type="domain" description="N-acetyltransferase" evidence="6">
    <location>
        <begin position="43"/>
        <end position="143"/>
    </location>
</feature>
<keyword evidence="8" id="KW-1185">Reference proteome</keyword>
<evidence type="ECO:0000256" key="3">
    <source>
        <dbReference type="ARBA" id="ARBA00022679"/>
    </source>
</evidence>
<proteinExistence type="predicted"/>
<evidence type="ECO:0000256" key="4">
    <source>
        <dbReference type="ARBA" id="ARBA00023315"/>
    </source>
</evidence>
<dbReference type="CDD" id="cd04301">
    <property type="entry name" value="NAT_SF"/>
    <property type="match status" value="1"/>
</dbReference>
<evidence type="ECO:0000256" key="1">
    <source>
        <dbReference type="ARBA" id="ARBA00022491"/>
    </source>
</evidence>
<dbReference type="PANTHER" id="PTHR36449:SF1">
    <property type="entry name" value="ACETYLTRANSFERASE"/>
    <property type="match status" value="1"/>
</dbReference>
<keyword evidence="1" id="KW-0678">Repressor</keyword>
<dbReference type="InterPro" id="IPR000182">
    <property type="entry name" value="GNAT_dom"/>
</dbReference>
<accession>A0A915XLG1</accession>
<evidence type="ECO:0000256" key="2">
    <source>
        <dbReference type="ARBA" id="ARBA00022649"/>
    </source>
</evidence>
<keyword evidence="2" id="KW-1277">Toxin-antitoxin system</keyword>
<dbReference type="KEGG" id="ddu:GF1_21070"/>
<dbReference type="Proteomes" id="UP001063350">
    <property type="component" value="Chromosome"/>
</dbReference>
<dbReference type="GO" id="GO:0016747">
    <property type="term" value="F:acyltransferase activity, transferring groups other than amino-acyl groups"/>
    <property type="evidence" value="ECO:0007669"/>
    <property type="project" value="InterPro"/>
</dbReference>
<evidence type="ECO:0000259" key="6">
    <source>
        <dbReference type="Pfam" id="PF13508"/>
    </source>
</evidence>
<dbReference type="InterPro" id="IPR016181">
    <property type="entry name" value="Acyl_CoA_acyltransferase"/>
</dbReference>
<comment type="catalytic activity">
    <reaction evidence="5">
        <text>glycyl-tRNA(Gly) + acetyl-CoA = N-acetylglycyl-tRNA(Gly) + CoA + H(+)</text>
        <dbReference type="Rhea" id="RHEA:81867"/>
        <dbReference type="Rhea" id="RHEA-COMP:9683"/>
        <dbReference type="Rhea" id="RHEA-COMP:19766"/>
        <dbReference type="ChEBI" id="CHEBI:15378"/>
        <dbReference type="ChEBI" id="CHEBI:57287"/>
        <dbReference type="ChEBI" id="CHEBI:57288"/>
        <dbReference type="ChEBI" id="CHEBI:78522"/>
        <dbReference type="ChEBI" id="CHEBI:232036"/>
    </reaction>
</comment>
<keyword evidence="4" id="KW-0012">Acyltransferase</keyword>
<gene>
    <name evidence="7" type="ORF">GF1_21070</name>
</gene>
<protein>
    <submittedName>
        <fullName evidence="7">N-acetyltransferase GCN5</fullName>
    </submittedName>
</protein>
<dbReference type="Pfam" id="PF13508">
    <property type="entry name" value="Acetyltransf_7"/>
    <property type="match status" value="1"/>
</dbReference>
<evidence type="ECO:0000256" key="5">
    <source>
        <dbReference type="ARBA" id="ARBA00049880"/>
    </source>
</evidence>
<dbReference type="Gene3D" id="3.40.630.30">
    <property type="match status" value="1"/>
</dbReference>
<name>A0A915XLG1_9BACT</name>
<sequence>MGEITAPEPITSAHILADFDCGVSSLNDWLKRQALKNEVSGASRTFVACKDLQVIGFYALAAGSVIRRQAPGKSKRKMPEPIPVMVLGRLAVDFRWQKNGIGRGLLKDAVLRTIQAAKYAGMRALVVHALSEESRKFYLRHGFLESPLNQFTLMLPSGGVKI</sequence>
<evidence type="ECO:0000313" key="7">
    <source>
        <dbReference type="EMBL" id="BCO09731.1"/>
    </source>
</evidence>
<dbReference type="PANTHER" id="PTHR36449">
    <property type="entry name" value="ACETYLTRANSFERASE-RELATED"/>
    <property type="match status" value="1"/>
</dbReference>
<organism evidence="7 8">
    <name type="scientific">Desulfolithobacter dissulfuricans</name>
    <dbReference type="NCBI Taxonomy" id="2795293"/>
    <lineage>
        <taxon>Bacteria</taxon>
        <taxon>Pseudomonadati</taxon>
        <taxon>Thermodesulfobacteriota</taxon>
        <taxon>Desulfobulbia</taxon>
        <taxon>Desulfobulbales</taxon>
        <taxon>Desulfobulbaceae</taxon>
        <taxon>Desulfolithobacter</taxon>
    </lineage>
</organism>
<keyword evidence="3" id="KW-0808">Transferase</keyword>
<reference evidence="7" key="1">
    <citation type="submission" date="2020-12" db="EMBL/GenBank/DDBJ databases">
        <title>Desulfobium dissulfuricans gen. nov., sp. nov., a novel mesophilic, sulfate-reducing bacterium isolated from a deep-sea hydrothermal vent.</title>
        <authorList>
            <person name="Hashimoto Y."/>
            <person name="Tame A."/>
            <person name="Sawayama S."/>
            <person name="Miyazaki J."/>
            <person name="Takai K."/>
            <person name="Nakagawa S."/>
        </authorList>
    </citation>
    <scope>NUCLEOTIDE SEQUENCE</scope>
    <source>
        <strain evidence="7">GF1</strain>
    </source>
</reference>
<dbReference type="SUPFAM" id="SSF55729">
    <property type="entry name" value="Acyl-CoA N-acyltransferases (Nat)"/>
    <property type="match status" value="1"/>
</dbReference>
<evidence type="ECO:0000313" key="8">
    <source>
        <dbReference type="Proteomes" id="UP001063350"/>
    </source>
</evidence>
<dbReference type="EMBL" id="AP024233">
    <property type="protein sequence ID" value="BCO09731.1"/>
    <property type="molecule type" value="Genomic_DNA"/>
</dbReference>